<evidence type="ECO:0000313" key="2">
    <source>
        <dbReference type="EMBL" id="HJB39069.1"/>
    </source>
</evidence>
<dbReference type="Pfam" id="PF13614">
    <property type="entry name" value="AAA_31"/>
    <property type="match status" value="1"/>
</dbReference>
<dbReference type="SUPFAM" id="SSF52540">
    <property type="entry name" value="P-loop containing nucleoside triphosphate hydrolases"/>
    <property type="match status" value="1"/>
</dbReference>
<accession>A0A9D2M1G3</accession>
<dbReference type="Proteomes" id="UP000824209">
    <property type="component" value="Unassembled WGS sequence"/>
</dbReference>
<dbReference type="PANTHER" id="PTHR13696">
    <property type="entry name" value="P-LOOP CONTAINING NUCLEOSIDE TRIPHOSPHATE HYDROLASE"/>
    <property type="match status" value="1"/>
</dbReference>
<sequence length="276" mass="30105">MKTISFINLKGGVAKTVTTANIGWLLAKEHKKRVLLIDMDAQGHLSRFWGVRSSAKPSVADLLTFSEGIRNVIQTPDFSRHENVTLDVVQANLSLITAAKEVLMDCTMPQQVRLSKALQDVAADYDFCLIDHAPSLDMATINGLVASDFVVVPVEPDDFALDGLDILTRQVSALRDGYAPGLTLAGCLICRYRPTVIANSAVRAVEQSGLPVFRSKIRTACAVPESVALKIPIDVYRKQSPAAYGYRSFCEELLQCVQNGHTDTREECVQSGHAEG</sequence>
<dbReference type="AlphaFoldDB" id="A0A9D2M1G3"/>
<comment type="caution">
    <text evidence="2">The sequence shown here is derived from an EMBL/GenBank/DDBJ whole genome shotgun (WGS) entry which is preliminary data.</text>
</comment>
<protein>
    <submittedName>
        <fullName evidence="2">ParA family protein</fullName>
    </submittedName>
</protein>
<gene>
    <name evidence="2" type="ORF">H9943_01580</name>
</gene>
<organism evidence="2 3">
    <name type="scientific">Candidatus Ruthenibacterium avium</name>
    <dbReference type="NCBI Taxonomy" id="2838751"/>
    <lineage>
        <taxon>Bacteria</taxon>
        <taxon>Bacillati</taxon>
        <taxon>Bacillota</taxon>
        <taxon>Clostridia</taxon>
        <taxon>Eubacteriales</taxon>
        <taxon>Oscillospiraceae</taxon>
        <taxon>Ruthenibacterium</taxon>
    </lineage>
</organism>
<proteinExistence type="predicted"/>
<dbReference type="InterPro" id="IPR025669">
    <property type="entry name" value="AAA_dom"/>
</dbReference>
<feature type="domain" description="AAA" evidence="1">
    <location>
        <begin position="1"/>
        <end position="178"/>
    </location>
</feature>
<reference evidence="2" key="1">
    <citation type="journal article" date="2021" name="PeerJ">
        <title>Extensive microbial diversity within the chicken gut microbiome revealed by metagenomics and culture.</title>
        <authorList>
            <person name="Gilroy R."/>
            <person name="Ravi A."/>
            <person name="Getino M."/>
            <person name="Pursley I."/>
            <person name="Horton D.L."/>
            <person name="Alikhan N.F."/>
            <person name="Baker D."/>
            <person name="Gharbi K."/>
            <person name="Hall N."/>
            <person name="Watson M."/>
            <person name="Adriaenssens E.M."/>
            <person name="Foster-Nyarko E."/>
            <person name="Jarju S."/>
            <person name="Secka A."/>
            <person name="Antonio M."/>
            <person name="Oren A."/>
            <person name="Chaudhuri R.R."/>
            <person name="La Ragione R."/>
            <person name="Hildebrand F."/>
            <person name="Pallen M.J."/>
        </authorList>
    </citation>
    <scope>NUCLEOTIDE SEQUENCE</scope>
    <source>
        <strain evidence="2">ChiBcec8-14828</strain>
    </source>
</reference>
<name>A0A9D2M1G3_9FIRM</name>
<reference evidence="2" key="2">
    <citation type="submission" date="2021-04" db="EMBL/GenBank/DDBJ databases">
        <authorList>
            <person name="Gilroy R."/>
        </authorList>
    </citation>
    <scope>NUCLEOTIDE SEQUENCE</scope>
    <source>
        <strain evidence="2">ChiBcec8-14828</strain>
    </source>
</reference>
<evidence type="ECO:0000313" key="3">
    <source>
        <dbReference type="Proteomes" id="UP000824209"/>
    </source>
</evidence>
<dbReference type="Gene3D" id="3.40.50.300">
    <property type="entry name" value="P-loop containing nucleotide triphosphate hydrolases"/>
    <property type="match status" value="1"/>
</dbReference>
<evidence type="ECO:0000259" key="1">
    <source>
        <dbReference type="Pfam" id="PF13614"/>
    </source>
</evidence>
<dbReference type="InterPro" id="IPR050678">
    <property type="entry name" value="DNA_Partitioning_ATPase"/>
</dbReference>
<dbReference type="InterPro" id="IPR027417">
    <property type="entry name" value="P-loop_NTPase"/>
</dbReference>
<dbReference type="CDD" id="cd02042">
    <property type="entry name" value="ParAB_family"/>
    <property type="match status" value="1"/>
</dbReference>
<dbReference type="PANTHER" id="PTHR13696:SF52">
    <property type="entry name" value="PARA FAMILY PROTEIN CT_582"/>
    <property type="match status" value="1"/>
</dbReference>
<dbReference type="EMBL" id="DWYA01000014">
    <property type="protein sequence ID" value="HJB39069.1"/>
    <property type="molecule type" value="Genomic_DNA"/>
</dbReference>